<keyword evidence="2" id="KW-0812">Transmembrane</keyword>
<evidence type="ECO:0000256" key="2">
    <source>
        <dbReference type="SAM" id="Phobius"/>
    </source>
</evidence>
<feature type="transmembrane region" description="Helical" evidence="2">
    <location>
        <begin position="1420"/>
        <end position="1440"/>
    </location>
</feature>
<dbReference type="CDD" id="cd09917">
    <property type="entry name" value="F-box_SF"/>
    <property type="match status" value="1"/>
</dbReference>
<accession>A0ABT5RLQ9</accession>
<dbReference type="PROSITE" id="PS50181">
    <property type="entry name" value="FBOX"/>
    <property type="match status" value="1"/>
</dbReference>
<dbReference type="Pfam" id="PF00646">
    <property type="entry name" value="F-box"/>
    <property type="match status" value="1"/>
</dbReference>
<dbReference type="InterPro" id="IPR001810">
    <property type="entry name" value="F-box_dom"/>
</dbReference>
<proteinExistence type="predicted"/>
<keyword evidence="1" id="KW-0677">Repeat</keyword>
<dbReference type="SUPFAM" id="SSF81383">
    <property type="entry name" value="F-box domain"/>
    <property type="match status" value="1"/>
</dbReference>
<feature type="transmembrane region" description="Helical" evidence="2">
    <location>
        <begin position="1375"/>
        <end position="1408"/>
    </location>
</feature>
<evidence type="ECO:0000313" key="4">
    <source>
        <dbReference type="EMBL" id="MDD1946923.1"/>
    </source>
</evidence>
<protein>
    <recommendedName>
        <fullName evidence="3">F-box domain-containing protein</fullName>
    </recommendedName>
</protein>
<sequence>MDSASSIHLKTGGLYTQAGNFLSHVSNGVDARTGQLTLHIALPELQANHQSGPSVSFRLLFSPLSSHTDFGFGRGWMLAMSELDLPAGRLQLTTGESFSLDRQATTFVDQGQLVFIDQKLLNFRVIQEGPDGRRFRVEYKDGETQWLVVQGDSGLALPQEIRSAEGRQVFLDWLPHGSGRYVLAEIRDEQRAVLRVVRDTIDEFQIQLFPDDAAKSVYRLHLSGDQLSTLILPDNDSRWTFSYDEHDGLLFPVRLTGPLGSEDEVWYATGTEGHQLPPGAPLSSLPRVTAHRHDPGAGQPANSRTYTWVGSTNFLGNGADLPGGWRDGEDNLYRTESYSYTCLETLHSDTGLVLSETERTWNRFHLLTRERVQRNGKTVTTTTDYGEDPTLGWEAQPAWCQLPTQVTKRYEDAQDAREETSQTTYDNYGNTLEQRHADGRVEQWVYYPLGGTQDVADTEMFVRWIQHHIVTPASVNSGGTGGAPITQTHYRYEQLPRRQSDDHLQWVVVSEEAFSVTADGLVLIGHTTQRYDTVVDSPFFAQVTQSQTQIQGLITTTDYHRTLTATALTTHIRVTGHDGSYTSTEHVTRDSLLGLTLSNREEGLETLYEYDALGRVIRSTVAPGTEFEASATCRYVLAGRYRQHAVMAEETDLAGQQRRIYLDGAGRRVREERRDDLITGQVFRETWRGVYNVEGQLLQETTQDWFAGREQSLSLTTSYEFDDWGQVSTIRYPDGTLEHTQANPITLTSDIWRESRDGLVTAKTRIVRGSAGEVLSMTSLARNDEILRSETWTHDGLHRPLSHTVNVPGETSVQTQTHYDVYGRITRRRLQDGSEVEWAFAPHSDADHPVSITLKPIGLTPLPLGKQTYDGIGRPVSRTIGSRKECLNYNEGQKLPASRTSSSGRSMAYAYEPMLENQLTRLSPGDSQDSTFQYDFKSGQITQAQSPFGTLTWQYSNNGRLLSEQLCLDGQVHSTDWTHSLEGRHVSFTDSNGAEHQTFYDVYGRPERQVLGAVELQITYDTFGRVSQYITQGPTQSLKQILHYDEFEREVSRTWVGDNHRQLTQTLTWTGRDQLASRRWQEENHLLSEEVFQYDARARLVEVSVTGPEGPEDPRTGQPISQQTFTFNALDGYEQVTTTYTDGNCDVMVFTYDCAAPDRPITITHTYPAPQTLTLEYDADGRLVRDGLGRELKWDAEGRLSAVISGNGQYDYQYDPLGRATQTTQNGVKTLWFYQGDRLISTRGSRSDDALSLLRDDTFVFAQNTMAQAVREVLLTGCDGQGTVQVENDQQIRRVRYTAHGADMGSGKSRLGYAGEPRGLVEGGYLLGSYRPYDPHLMMFLAPDNESPFGRGGLNRYAYCAGDPLNRVDPDGHSFWKWFLAGAGLLIGVLATAASFGTAAPVVAGVMAGGLAALTTSGALAVTSMALGVVATTTGVASFLLEASGNSEAASILGALSFATGIASGVTALAPLAWKAAAKLGQFVGRWQQNLQSAGGVPRLEVQGGALRGGPNATLSGMPEHVLENIFNQLPGRALANLSATSRQMNQAVVTHSRPALHALPVAPERAPNYISAVRRIWAGNEPGVLPSSLRRQGINPRAVLEAVAPTPDEIRNGYLSAGQIRDMLYLDILDRQSSWYLIERTARQQSGGRRYSL</sequence>
<evidence type="ECO:0000259" key="3">
    <source>
        <dbReference type="PROSITE" id="PS50181"/>
    </source>
</evidence>
<dbReference type="InterPro" id="IPR022385">
    <property type="entry name" value="Rhs_assc_core"/>
</dbReference>
<evidence type="ECO:0000313" key="5">
    <source>
        <dbReference type="Proteomes" id="UP001150614"/>
    </source>
</evidence>
<dbReference type="Pfam" id="PF25023">
    <property type="entry name" value="TEN_YD-shell"/>
    <property type="match status" value="1"/>
</dbReference>
<dbReference type="Gene3D" id="2.180.10.10">
    <property type="entry name" value="RHS repeat-associated core"/>
    <property type="match status" value="2"/>
</dbReference>
<gene>
    <name evidence="4" type="ORF">NMG11_24170</name>
</gene>
<keyword evidence="5" id="KW-1185">Reference proteome</keyword>
<dbReference type="PANTHER" id="PTHR32305:SF15">
    <property type="entry name" value="PROTEIN RHSA-RELATED"/>
    <property type="match status" value="1"/>
</dbReference>
<comment type="caution">
    <text evidence="4">The sequence shown here is derived from an EMBL/GenBank/DDBJ whole genome shotgun (WGS) entry which is preliminary data.</text>
</comment>
<reference evidence="4" key="1">
    <citation type="submission" date="2022-07" db="EMBL/GenBank/DDBJ databases">
        <title>Draft genome of Pseudomonas carnis strain LP isolated from cheese.</title>
        <authorList>
            <person name="Wolfe B.E."/>
        </authorList>
    </citation>
    <scope>NUCLEOTIDE SEQUENCE</scope>
    <source>
        <strain evidence="4">LP</strain>
    </source>
</reference>
<evidence type="ECO:0000256" key="1">
    <source>
        <dbReference type="ARBA" id="ARBA00022737"/>
    </source>
</evidence>
<dbReference type="InterPro" id="IPR050708">
    <property type="entry name" value="T6SS_VgrG/RHS"/>
</dbReference>
<dbReference type="NCBIfam" id="TIGR03696">
    <property type="entry name" value="Rhs_assc_core"/>
    <property type="match status" value="1"/>
</dbReference>
<dbReference type="RefSeq" id="WP_054895685.1">
    <property type="nucleotide sequence ID" value="NZ_BQHG01000012.1"/>
</dbReference>
<dbReference type="EMBL" id="JANCLL010000035">
    <property type="protein sequence ID" value="MDD1946923.1"/>
    <property type="molecule type" value="Genomic_DNA"/>
</dbReference>
<feature type="domain" description="F-box" evidence="3">
    <location>
        <begin position="1512"/>
        <end position="1560"/>
    </location>
</feature>
<dbReference type="PANTHER" id="PTHR32305">
    <property type="match status" value="1"/>
</dbReference>
<feature type="transmembrane region" description="Helical" evidence="2">
    <location>
        <begin position="1452"/>
        <end position="1474"/>
    </location>
</feature>
<dbReference type="InterPro" id="IPR056823">
    <property type="entry name" value="TEN-like_YD-shell"/>
</dbReference>
<name>A0ABT5RLQ9_9PSED</name>
<dbReference type="InterPro" id="IPR036047">
    <property type="entry name" value="F-box-like_dom_sf"/>
</dbReference>
<dbReference type="Proteomes" id="UP001150614">
    <property type="component" value="Unassembled WGS sequence"/>
</dbReference>
<keyword evidence="2" id="KW-0472">Membrane</keyword>
<organism evidence="4 5">
    <name type="scientific">Pseudomonas carnis</name>
    <dbReference type="NCBI Taxonomy" id="2487355"/>
    <lineage>
        <taxon>Bacteria</taxon>
        <taxon>Pseudomonadati</taxon>
        <taxon>Pseudomonadota</taxon>
        <taxon>Gammaproteobacteria</taxon>
        <taxon>Pseudomonadales</taxon>
        <taxon>Pseudomonadaceae</taxon>
        <taxon>Pseudomonas</taxon>
    </lineage>
</organism>
<keyword evidence="2" id="KW-1133">Transmembrane helix</keyword>